<accession>A0A8J3RH32</accession>
<feature type="domain" description="NADPH-dependent FMN reductase-like" evidence="1">
    <location>
        <begin position="6"/>
        <end position="143"/>
    </location>
</feature>
<sequence>MPLLKVIVASTRPGRIGRNIGDWFTGHAAGHGGFDVELADLAEIGLPFLDEPEHPSKREYVHQHTKDWSAAIDPADAFVFVMPEYNYGFNAPLKNAIDFLYHEWRYKPVGFVSYGGMSGGLRAVQMIKQVVTTLRMVPAGEAVTVFTRQSVDPDGRLVPDAGLTAAATGMLDELGRLAEAMSAMRARA</sequence>
<name>A0A8J3RH32_9ACTN</name>
<dbReference type="Pfam" id="PF03358">
    <property type="entry name" value="FMN_red"/>
    <property type="match status" value="1"/>
</dbReference>
<dbReference type="Proteomes" id="UP000616724">
    <property type="component" value="Unassembled WGS sequence"/>
</dbReference>
<evidence type="ECO:0000313" key="3">
    <source>
        <dbReference type="Proteomes" id="UP000616724"/>
    </source>
</evidence>
<dbReference type="GO" id="GO:0016491">
    <property type="term" value="F:oxidoreductase activity"/>
    <property type="evidence" value="ECO:0007669"/>
    <property type="project" value="InterPro"/>
</dbReference>
<keyword evidence="3" id="KW-1185">Reference proteome</keyword>
<evidence type="ECO:0000313" key="2">
    <source>
        <dbReference type="EMBL" id="GIH74843.1"/>
    </source>
</evidence>
<dbReference type="Gene3D" id="3.40.50.360">
    <property type="match status" value="1"/>
</dbReference>
<reference evidence="2 3" key="1">
    <citation type="submission" date="2021-01" db="EMBL/GenBank/DDBJ databases">
        <title>Whole genome shotgun sequence of Planobispora longispora NBRC 13918.</title>
        <authorList>
            <person name="Komaki H."/>
            <person name="Tamura T."/>
        </authorList>
    </citation>
    <scope>NUCLEOTIDE SEQUENCE [LARGE SCALE GENOMIC DNA]</scope>
    <source>
        <strain evidence="2 3">NBRC 13918</strain>
    </source>
</reference>
<dbReference type="PANTHER" id="PTHR30543">
    <property type="entry name" value="CHROMATE REDUCTASE"/>
    <property type="match status" value="1"/>
</dbReference>
<dbReference type="SUPFAM" id="SSF52218">
    <property type="entry name" value="Flavoproteins"/>
    <property type="match status" value="1"/>
</dbReference>
<dbReference type="InterPro" id="IPR005025">
    <property type="entry name" value="FMN_Rdtase-like_dom"/>
</dbReference>
<gene>
    <name evidence="2" type="ORF">Plo01_12720</name>
</gene>
<dbReference type="EMBL" id="BOOH01000012">
    <property type="protein sequence ID" value="GIH74843.1"/>
    <property type="molecule type" value="Genomic_DNA"/>
</dbReference>
<protein>
    <submittedName>
        <fullName evidence="2">Reductase</fullName>
    </submittedName>
</protein>
<dbReference type="GO" id="GO:0010181">
    <property type="term" value="F:FMN binding"/>
    <property type="evidence" value="ECO:0007669"/>
    <property type="project" value="TreeGrafter"/>
</dbReference>
<dbReference type="InterPro" id="IPR050712">
    <property type="entry name" value="NAD(P)H-dep_reductase"/>
</dbReference>
<comment type="caution">
    <text evidence="2">The sequence shown here is derived from an EMBL/GenBank/DDBJ whole genome shotgun (WGS) entry which is preliminary data.</text>
</comment>
<proteinExistence type="predicted"/>
<organism evidence="2 3">
    <name type="scientific">Planobispora longispora</name>
    <dbReference type="NCBI Taxonomy" id="28887"/>
    <lineage>
        <taxon>Bacteria</taxon>
        <taxon>Bacillati</taxon>
        <taxon>Actinomycetota</taxon>
        <taxon>Actinomycetes</taxon>
        <taxon>Streptosporangiales</taxon>
        <taxon>Streptosporangiaceae</taxon>
        <taxon>Planobispora</taxon>
    </lineage>
</organism>
<dbReference type="InterPro" id="IPR029039">
    <property type="entry name" value="Flavoprotein-like_sf"/>
</dbReference>
<dbReference type="GO" id="GO:0005829">
    <property type="term" value="C:cytosol"/>
    <property type="evidence" value="ECO:0007669"/>
    <property type="project" value="TreeGrafter"/>
</dbReference>
<dbReference type="PANTHER" id="PTHR30543:SF21">
    <property type="entry name" value="NAD(P)H-DEPENDENT FMN REDUCTASE LOT6"/>
    <property type="match status" value="1"/>
</dbReference>
<dbReference type="AlphaFoldDB" id="A0A8J3RH32"/>
<dbReference type="RefSeq" id="WP_203889561.1">
    <property type="nucleotide sequence ID" value="NZ_BOOH01000012.1"/>
</dbReference>
<evidence type="ECO:0000259" key="1">
    <source>
        <dbReference type="Pfam" id="PF03358"/>
    </source>
</evidence>